<proteinExistence type="inferred from homology"/>
<dbReference type="GO" id="GO:0006412">
    <property type="term" value="P:translation"/>
    <property type="evidence" value="ECO:0007669"/>
    <property type="project" value="InterPro"/>
</dbReference>
<dbReference type="GO" id="GO:1990904">
    <property type="term" value="C:ribonucleoprotein complex"/>
    <property type="evidence" value="ECO:0007669"/>
    <property type="project" value="UniProtKB-KW"/>
</dbReference>
<evidence type="ECO:0000256" key="6">
    <source>
        <dbReference type="RuleBase" id="RU000560"/>
    </source>
</evidence>
<reference evidence="8" key="1">
    <citation type="submission" date="2017-09" db="EMBL/GenBank/DDBJ databases">
        <title>Depth-based differentiation of microbial function through sediment-hosted aquifers and enrichment of novel symbionts in the deep terrestrial subsurface.</title>
        <authorList>
            <person name="Probst A.J."/>
            <person name="Ladd B."/>
            <person name="Jarett J.K."/>
            <person name="Geller-Mcgrath D.E."/>
            <person name="Sieber C.M.K."/>
            <person name="Emerson J.B."/>
            <person name="Anantharaman K."/>
            <person name="Thomas B.C."/>
            <person name="Malmstrom R."/>
            <person name="Stieglmeier M."/>
            <person name="Klingl A."/>
            <person name="Woyke T."/>
            <person name="Ryan C.M."/>
            <person name="Banfield J.F."/>
        </authorList>
    </citation>
    <scope>NUCLEOTIDE SEQUENCE [LARGE SCALE GENOMIC DNA]</scope>
</reference>
<dbReference type="Pfam" id="PF00453">
    <property type="entry name" value="Ribosomal_L20"/>
    <property type="match status" value="1"/>
</dbReference>
<dbReference type="Gene3D" id="1.10.1900.20">
    <property type="entry name" value="Ribosomal protein L20"/>
    <property type="match status" value="1"/>
</dbReference>
<dbReference type="NCBIfam" id="TIGR01032">
    <property type="entry name" value="rplT_bact"/>
    <property type="match status" value="1"/>
</dbReference>
<keyword evidence="5 6" id="KW-0694">RNA-binding</keyword>
<evidence type="ECO:0000256" key="1">
    <source>
        <dbReference type="ARBA" id="ARBA00007698"/>
    </source>
</evidence>
<name>A0A2H0UQB4_9BACT</name>
<dbReference type="Proteomes" id="UP000229615">
    <property type="component" value="Unassembled WGS sequence"/>
</dbReference>
<dbReference type="Gene3D" id="6.10.160.10">
    <property type="match status" value="1"/>
</dbReference>
<keyword evidence="5 6" id="KW-0699">rRNA-binding</keyword>
<evidence type="ECO:0000313" key="7">
    <source>
        <dbReference type="EMBL" id="PIR88597.1"/>
    </source>
</evidence>
<sequence length="114" mass="13573">MPRVKRGTTSLKRRRKILKATKGFRWGRKSKERLAKEAILHSWSNMFVGRKQKKRNFRRLWQTKISAGTKREGMSYSYFINVLKKNNIGLDRKSLADLAEHQPEIFKKIVERVK</sequence>
<dbReference type="CDD" id="cd07026">
    <property type="entry name" value="Ribosomal_L20"/>
    <property type="match status" value="1"/>
</dbReference>
<comment type="caution">
    <text evidence="7">The sequence shown here is derived from an EMBL/GenBank/DDBJ whole genome shotgun (WGS) entry which is preliminary data.</text>
</comment>
<comment type="similarity">
    <text evidence="1 5 6">Belongs to the bacterial ribosomal protein bL20 family.</text>
</comment>
<evidence type="ECO:0000256" key="4">
    <source>
        <dbReference type="ARBA" id="ARBA00035172"/>
    </source>
</evidence>
<dbReference type="AlphaFoldDB" id="A0A2H0UQB4"/>
<evidence type="ECO:0000256" key="3">
    <source>
        <dbReference type="ARBA" id="ARBA00023274"/>
    </source>
</evidence>
<dbReference type="InterPro" id="IPR005813">
    <property type="entry name" value="Ribosomal_bL20"/>
</dbReference>
<dbReference type="GO" id="GO:0005840">
    <property type="term" value="C:ribosome"/>
    <property type="evidence" value="ECO:0007669"/>
    <property type="project" value="UniProtKB-KW"/>
</dbReference>
<evidence type="ECO:0000313" key="8">
    <source>
        <dbReference type="Proteomes" id="UP000229615"/>
    </source>
</evidence>
<dbReference type="GO" id="GO:0000027">
    <property type="term" value="P:ribosomal large subunit assembly"/>
    <property type="evidence" value="ECO:0007669"/>
    <property type="project" value="UniProtKB-UniRule"/>
</dbReference>
<dbReference type="HAMAP" id="MF_00382">
    <property type="entry name" value="Ribosomal_bL20"/>
    <property type="match status" value="1"/>
</dbReference>
<dbReference type="PRINTS" id="PR00062">
    <property type="entry name" value="RIBOSOMALL20"/>
</dbReference>
<dbReference type="EMBL" id="PFBB01000014">
    <property type="protein sequence ID" value="PIR88597.1"/>
    <property type="molecule type" value="Genomic_DNA"/>
</dbReference>
<dbReference type="FunFam" id="1.10.1900.20:FF:000001">
    <property type="entry name" value="50S ribosomal protein L20"/>
    <property type="match status" value="1"/>
</dbReference>
<gene>
    <name evidence="5" type="primary">rplT</name>
    <name evidence="7" type="ORF">COU09_01270</name>
</gene>
<accession>A0A2H0UQB4</accession>
<evidence type="ECO:0000256" key="2">
    <source>
        <dbReference type="ARBA" id="ARBA00022980"/>
    </source>
</evidence>
<dbReference type="SUPFAM" id="SSF74731">
    <property type="entry name" value="Ribosomal protein L20"/>
    <property type="match status" value="1"/>
</dbReference>
<evidence type="ECO:0000256" key="5">
    <source>
        <dbReference type="HAMAP-Rule" id="MF_00382"/>
    </source>
</evidence>
<dbReference type="InterPro" id="IPR035566">
    <property type="entry name" value="Ribosomal_protein_bL20_C"/>
</dbReference>
<dbReference type="GO" id="GO:0003735">
    <property type="term" value="F:structural constituent of ribosome"/>
    <property type="evidence" value="ECO:0007669"/>
    <property type="project" value="InterPro"/>
</dbReference>
<dbReference type="GO" id="GO:0019843">
    <property type="term" value="F:rRNA binding"/>
    <property type="evidence" value="ECO:0007669"/>
    <property type="project" value="UniProtKB-UniRule"/>
</dbReference>
<keyword evidence="3 5" id="KW-0687">Ribonucleoprotein</keyword>
<protein>
    <recommendedName>
        <fullName evidence="4 5">Large ribosomal subunit protein bL20</fullName>
    </recommendedName>
</protein>
<comment type="function">
    <text evidence="5 6">Binds directly to 23S ribosomal RNA and is necessary for the in vitro assembly process of the 50S ribosomal subunit. It is not involved in the protein synthesizing functions of that subunit.</text>
</comment>
<keyword evidence="2 5" id="KW-0689">Ribosomal protein</keyword>
<organism evidence="7 8">
    <name type="scientific">Candidatus Harrisonbacteria bacterium CG10_big_fil_rev_8_21_14_0_10_44_23</name>
    <dbReference type="NCBI Taxonomy" id="1974585"/>
    <lineage>
        <taxon>Bacteria</taxon>
        <taxon>Candidatus Harrisoniibacteriota</taxon>
    </lineage>
</organism>
<dbReference type="PANTHER" id="PTHR10986">
    <property type="entry name" value="39S RIBOSOMAL PROTEIN L20"/>
    <property type="match status" value="1"/>
</dbReference>